<proteinExistence type="inferred from homology"/>
<dbReference type="AlphaFoldDB" id="A0AAV7I0G8"/>
<keyword evidence="14" id="KW-0479">Metal-binding</keyword>
<organism evidence="18 19">
    <name type="scientific">Cotesia glomerata</name>
    <name type="common">Lepidopteran parasitic wasp</name>
    <name type="synonym">Apanteles glomeratus</name>
    <dbReference type="NCBI Taxonomy" id="32391"/>
    <lineage>
        <taxon>Eukaryota</taxon>
        <taxon>Metazoa</taxon>
        <taxon>Ecdysozoa</taxon>
        <taxon>Arthropoda</taxon>
        <taxon>Hexapoda</taxon>
        <taxon>Insecta</taxon>
        <taxon>Pterygota</taxon>
        <taxon>Neoptera</taxon>
        <taxon>Endopterygota</taxon>
        <taxon>Hymenoptera</taxon>
        <taxon>Apocrita</taxon>
        <taxon>Ichneumonoidea</taxon>
        <taxon>Braconidae</taxon>
        <taxon>Microgastrinae</taxon>
        <taxon>Cotesia</taxon>
    </lineage>
</organism>
<dbReference type="EMBL" id="JAHXZJ010002609">
    <property type="protein sequence ID" value="KAH0540248.1"/>
    <property type="molecule type" value="Genomic_DNA"/>
</dbReference>
<feature type="binding site" evidence="14">
    <location>
        <position position="62"/>
    </location>
    <ligand>
        <name>Na(+)</name>
        <dbReference type="ChEBI" id="CHEBI:29101"/>
        <label>1</label>
    </ligand>
</feature>
<evidence type="ECO:0000256" key="5">
    <source>
        <dbReference type="ARBA" id="ARBA00022847"/>
    </source>
</evidence>
<dbReference type="GO" id="GO:0015179">
    <property type="term" value="F:L-amino acid transmembrane transporter activity"/>
    <property type="evidence" value="ECO:0007669"/>
    <property type="project" value="TreeGrafter"/>
</dbReference>
<evidence type="ECO:0000313" key="19">
    <source>
        <dbReference type="Proteomes" id="UP000826195"/>
    </source>
</evidence>
<keyword evidence="19" id="KW-1185">Reference proteome</keyword>
<dbReference type="NCBIfam" id="NF037979">
    <property type="entry name" value="Na_transp"/>
    <property type="match status" value="1"/>
</dbReference>
<comment type="similarity">
    <text evidence="2 16">Belongs to the sodium:neurotransmitter symporter (SNF) (TC 2.A.22) family.</text>
</comment>
<evidence type="ECO:0000256" key="13">
    <source>
        <dbReference type="ARBA" id="ARBA00037785"/>
    </source>
</evidence>
<evidence type="ECO:0000256" key="1">
    <source>
        <dbReference type="ARBA" id="ARBA00004141"/>
    </source>
</evidence>
<feature type="transmembrane region" description="Helical" evidence="17">
    <location>
        <begin position="489"/>
        <end position="512"/>
    </location>
</feature>
<accession>A0AAV7I0G8</accession>
<keyword evidence="8 14" id="KW-0915">Sodium</keyword>
<evidence type="ECO:0000256" key="6">
    <source>
        <dbReference type="ARBA" id="ARBA00022970"/>
    </source>
</evidence>
<dbReference type="SUPFAM" id="SSF161070">
    <property type="entry name" value="SNF-like"/>
    <property type="match status" value="1"/>
</dbReference>
<feature type="transmembrane region" description="Helical" evidence="17">
    <location>
        <begin position="379"/>
        <end position="407"/>
    </location>
</feature>
<feature type="transmembrane region" description="Helical" evidence="17">
    <location>
        <begin position="448"/>
        <end position="469"/>
    </location>
</feature>
<evidence type="ECO:0000256" key="16">
    <source>
        <dbReference type="RuleBase" id="RU003732"/>
    </source>
</evidence>
<keyword evidence="9" id="KW-0406">Ion transport</keyword>
<evidence type="ECO:0000256" key="3">
    <source>
        <dbReference type="ARBA" id="ARBA00022448"/>
    </source>
</evidence>
<dbReference type="Proteomes" id="UP000826195">
    <property type="component" value="Unassembled WGS sequence"/>
</dbReference>
<feature type="transmembrane region" description="Helical" evidence="17">
    <location>
        <begin position="120"/>
        <end position="148"/>
    </location>
</feature>
<evidence type="ECO:0000256" key="17">
    <source>
        <dbReference type="SAM" id="Phobius"/>
    </source>
</evidence>
<feature type="binding site" evidence="14">
    <location>
        <position position="292"/>
    </location>
    <ligand>
        <name>Na(+)</name>
        <dbReference type="ChEBI" id="CHEBI:29101"/>
        <label>1</label>
    </ligand>
</feature>
<feature type="transmembrane region" description="Helical" evidence="17">
    <location>
        <begin position="208"/>
        <end position="227"/>
    </location>
</feature>
<dbReference type="CDD" id="cd10324">
    <property type="entry name" value="SLC6sbd"/>
    <property type="match status" value="1"/>
</dbReference>
<dbReference type="PROSITE" id="PS00610">
    <property type="entry name" value="NA_NEUROTRAN_SYMP_1"/>
    <property type="match status" value="1"/>
</dbReference>
<dbReference type="Pfam" id="PF00209">
    <property type="entry name" value="SNF"/>
    <property type="match status" value="1"/>
</dbReference>
<dbReference type="GO" id="GO:0089718">
    <property type="term" value="P:amino acid import across plasma membrane"/>
    <property type="evidence" value="ECO:0007669"/>
    <property type="project" value="TreeGrafter"/>
</dbReference>
<dbReference type="GO" id="GO:0046872">
    <property type="term" value="F:metal ion binding"/>
    <property type="evidence" value="ECO:0007669"/>
    <property type="project" value="UniProtKB-KW"/>
</dbReference>
<feature type="binding site" evidence="14">
    <location>
        <position position="395"/>
    </location>
    <ligand>
        <name>Na(+)</name>
        <dbReference type="ChEBI" id="CHEBI:29101"/>
        <label>1</label>
    </ligand>
</feature>
<keyword evidence="6" id="KW-0029">Amino-acid transport</keyword>
<comment type="function">
    <text evidence="13">Unusual broad substrate spectrum amino acid:sodium cotransporter that promotes absorption of the D isomers of essential amino acids. Neutral amino acids are the preferred substrates, especially methionine and phenylalanine.</text>
</comment>
<dbReference type="PROSITE" id="PS50267">
    <property type="entry name" value="NA_NEUROTRAN_SYMP_3"/>
    <property type="match status" value="1"/>
</dbReference>
<evidence type="ECO:0000256" key="9">
    <source>
        <dbReference type="ARBA" id="ARBA00023065"/>
    </source>
</evidence>
<feature type="transmembrane region" description="Helical" evidence="17">
    <location>
        <begin position="239"/>
        <end position="269"/>
    </location>
</feature>
<keyword evidence="7 17" id="KW-1133">Transmembrane helix</keyword>
<evidence type="ECO:0000256" key="11">
    <source>
        <dbReference type="ARBA" id="ARBA00023180"/>
    </source>
</evidence>
<evidence type="ECO:0000256" key="10">
    <source>
        <dbReference type="ARBA" id="ARBA00023136"/>
    </source>
</evidence>
<feature type="transmembrane region" description="Helical" evidence="17">
    <location>
        <begin position="532"/>
        <end position="552"/>
    </location>
</feature>
<dbReference type="PANTHER" id="PTHR11616">
    <property type="entry name" value="SODIUM/CHLORIDE DEPENDENT TRANSPORTER"/>
    <property type="match status" value="1"/>
</dbReference>
<keyword evidence="3 16" id="KW-0813">Transport</keyword>
<evidence type="ECO:0000256" key="12">
    <source>
        <dbReference type="ARBA" id="ARBA00023201"/>
    </source>
</evidence>
<keyword evidence="12" id="KW-0739">Sodium transport</keyword>
<keyword evidence="10 17" id="KW-0472">Membrane</keyword>
<evidence type="ECO:0000256" key="4">
    <source>
        <dbReference type="ARBA" id="ARBA00022692"/>
    </source>
</evidence>
<evidence type="ECO:0000256" key="8">
    <source>
        <dbReference type="ARBA" id="ARBA00023053"/>
    </source>
</evidence>
<dbReference type="PROSITE" id="PS00754">
    <property type="entry name" value="NA_NEUROTRAN_SYMP_2"/>
    <property type="match status" value="1"/>
</dbReference>
<protein>
    <recommendedName>
        <fullName evidence="16">Transporter</fullName>
    </recommendedName>
</protein>
<comment type="caution">
    <text evidence="18">The sequence shown here is derived from an EMBL/GenBank/DDBJ whole genome shotgun (WGS) entry which is preliminary data.</text>
</comment>
<evidence type="ECO:0000256" key="14">
    <source>
        <dbReference type="PIRSR" id="PIRSR600175-1"/>
    </source>
</evidence>
<dbReference type="PRINTS" id="PR00176">
    <property type="entry name" value="NANEUSMPORT"/>
</dbReference>
<feature type="binding site" evidence="14">
    <location>
        <position position="391"/>
    </location>
    <ligand>
        <name>Na(+)</name>
        <dbReference type="ChEBI" id="CHEBI:29101"/>
        <label>1</label>
    </ligand>
</feature>
<dbReference type="GO" id="GO:0005283">
    <property type="term" value="F:amino acid:sodium symporter activity"/>
    <property type="evidence" value="ECO:0007669"/>
    <property type="project" value="TreeGrafter"/>
</dbReference>
<evidence type="ECO:0000256" key="15">
    <source>
        <dbReference type="PIRSR" id="PIRSR600175-2"/>
    </source>
</evidence>
<keyword evidence="5 16" id="KW-0769">Symport</keyword>
<keyword evidence="4 16" id="KW-0812">Transmembrane</keyword>
<keyword evidence="15" id="KW-1015">Disulfide bond</keyword>
<dbReference type="GO" id="GO:0005886">
    <property type="term" value="C:plasma membrane"/>
    <property type="evidence" value="ECO:0007669"/>
    <property type="project" value="TreeGrafter"/>
</dbReference>
<feature type="transmembrane region" description="Helical" evidence="17">
    <location>
        <begin position="281"/>
        <end position="306"/>
    </location>
</feature>
<feature type="disulfide bond" evidence="15">
    <location>
        <begin position="160"/>
        <end position="168"/>
    </location>
</feature>
<dbReference type="PANTHER" id="PTHR11616:SF321">
    <property type="entry name" value="SODIUM-DEPENDENT NUTRIENT AMINO ACID TRANSPORTER 1-RELATED"/>
    <property type="match status" value="1"/>
</dbReference>
<evidence type="ECO:0000313" key="18">
    <source>
        <dbReference type="EMBL" id="KAH0540248.1"/>
    </source>
</evidence>
<keyword evidence="11" id="KW-0325">Glycoprotein</keyword>
<feature type="binding site" evidence="14">
    <location>
        <position position="58"/>
    </location>
    <ligand>
        <name>Na(+)</name>
        <dbReference type="ChEBI" id="CHEBI:29101"/>
        <label>1</label>
    </ligand>
</feature>
<feature type="transmembrane region" description="Helical" evidence="17">
    <location>
        <begin position="74"/>
        <end position="94"/>
    </location>
</feature>
<reference evidence="18 19" key="1">
    <citation type="journal article" date="2021" name="J. Hered.">
        <title>A chromosome-level genome assembly of the parasitoid wasp, Cotesia glomerata (Hymenoptera: Braconidae).</title>
        <authorList>
            <person name="Pinto B.J."/>
            <person name="Weis J.J."/>
            <person name="Gamble T."/>
            <person name="Ode P.J."/>
            <person name="Paul R."/>
            <person name="Zaspel J.M."/>
        </authorList>
    </citation>
    <scope>NUCLEOTIDE SEQUENCE [LARGE SCALE GENOMIC DNA]</scope>
    <source>
        <strain evidence="18">CgM1</strain>
    </source>
</reference>
<evidence type="ECO:0000256" key="7">
    <source>
        <dbReference type="ARBA" id="ARBA00022989"/>
    </source>
</evidence>
<dbReference type="InterPro" id="IPR000175">
    <property type="entry name" value="Na/ntran_symport"/>
</dbReference>
<dbReference type="InterPro" id="IPR037272">
    <property type="entry name" value="SNS_sf"/>
</dbReference>
<feature type="transmembrane region" description="Helical" evidence="17">
    <location>
        <begin position="318"/>
        <end position="344"/>
    </location>
</feature>
<evidence type="ECO:0000256" key="2">
    <source>
        <dbReference type="ARBA" id="ARBA00006459"/>
    </source>
</evidence>
<gene>
    <name evidence="18" type="ORF">KQX54_015066</name>
</gene>
<feature type="transmembrane region" description="Helical" evidence="17">
    <location>
        <begin position="419"/>
        <end position="442"/>
    </location>
</feature>
<sequence>MKNPKSQRSTTEIFVLSERPQSDVNQENGMKISEETETDRATWGNPIEFLMSCIAYSVGLGNVWRFPYTAYENGGGAFVITYIIVLFMVGKPVYYMESMLGQFTSQSCVKMWALSPSFRGIGYGMTIAVFLVQTYYSGLSSIILYYLIISFQSTLPWSQCFPEWSEPCFNSSSPQSSGINSSKSSAEHFFFKEVINESRIENGLGTPSWRLVLCLLTTWVIIFLVLFKGVKSAGKASYFLAIFPYFMMFMLFGRAVTLEGAIGGIIYFLRPDWSKMTDPKVWYAAVTQSFFSLGVCFGGVIMYASYNKFEHNVTRDCMIVSTLDLCTSLIAGTTIFGILGNLAFKLGTDDFHSVVRSGSGLAFISYPEALAQFSVVPSVFAVCFFLMLFTLAIGSSVAFCSTVISVIKDQFPRYSQWKIVLAVCTVGFGIGICYCTPAGLYMINLVDYFGGTFIIMVLAMLEVVGVSWFYGIDNFLDDIEFMTNKRPFFFWRICWVFLTPIMLFTILIYFLITLQPLTYNDEYYPTSSYVAGWALLACGVLPFVILMFTTIIRNKEKSLSDIFKPAVNWGPRNAKTRERWRNFKLLKQQKRDLDLTENKLRRVFTVLFNKLK</sequence>
<comment type="subcellular location">
    <subcellularLocation>
        <location evidence="1">Membrane</location>
        <topology evidence="1">Multi-pass membrane protein</topology>
    </subcellularLocation>
</comment>
<name>A0AAV7I0G8_COTGL</name>